<keyword evidence="6" id="KW-0325">Glycoprotein</keyword>
<feature type="chain" id="PRO_5024291959" evidence="9">
    <location>
        <begin position="27"/>
        <end position="75"/>
    </location>
</feature>
<comment type="similarity">
    <text evidence="2">Belongs to the CLV3/ESR signal peptide family.</text>
</comment>
<evidence type="ECO:0000256" key="1">
    <source>
        <dbReference type="ARBA" id="ARBA00004239"/>
    </source>
</evidence>
<accession>A0A5N5KUP5</accession>
<dbReference type="InterPro" id="IPR039617">
    <property type="entry name" value="CLAVATA3-CLE"/>
</dbReference>
<dbReference type="GO" id="GO:0030154">
    <property type="term" value="P:cell differentiation"/>
    <property type="evidence" value="ECO:0007669"/>
    <property type="project" value="UniProtKB-KW"/>
</dbReference>
<gene>
    <name evidence="10" type="ORF">DKX38_017178</name>
</gene>
<comment type="caution">
    <text evidence="10">The sequence shown here is derived from an EMBL/GenBank/DDBJ whole genome shotgun (WGS) entry which is preliminary data.</text>
</comment>
<dbReference type="PANTHER" id="PTHR36016">
    <property type="entry name" value="CLAVATA3/ESR (CLE)-RELATED PROTEIN 7"/>
    <property type="match status" value="1"/>
</dbReference>
<proteinExistence type="inferred from homology"/>
<reference evidence="11" key="1">
    <citation type="journal article" date="2019" name="Gigascience">
        <title>De novo genome assembly of the endangered Acer yangbiense, a plant species with extremely small populations endemic to Yunnan Province, China.</title>
        <authorList>
            <person name="Yang J."/>
            <person name="Wariss H.M."/>
            <person name="Tao L."/>
            <person name="Zhang R."/>
            <person name="Yun Q."/>
            <person name="Hollingsworth P."/>
            <person name="Dao Z."/>
            <person name="Luo G."/>
            <person name="Guo H."/>
            <person name="Ma Y."/>
            <person name="Sun W."/>
        </authorList>
    </citation>
    <scope>NUCLEOTIDE SEQUENCE [LARGE SCALE GENOMIC DNA]</scope>
    <source>
        <strain evidence="11">cv. br00</strain>
    </source>
</reference>
<keyword evidence="5" id="KW-0221">Differentiation</keyword>
<evidence type="ECO:0000256" key="7">
    <source>
        <dbReference type="ARBA" id="ARBA00023278"/>
    </source>
</evidence>
<dbReference type="GO" id="GO:0005576">
    <property type="term" value="C:extracellular region"/>
    <property type="evidence" value="ECO:0007669"/>
    <property type="project" value="UniProtKB-SubCell"/>
</dbReference>
<dbReference type="PANTHER" id="PTHR36016:SF10">
    <property type="entry name" value="CLAVATA3_ESR (CLE)-RELATED PROTEIN 6-LIKE"/>
    <property type="match status" value="1"/>
</dbReference>
<name>A0A5N5KUP5_9ROSI</name>
<feature type="region of interest" description="Disordered" evidence="8">
    <location>
        <begin position="56"/>
        <end position="75"/>
    </location>
</feature>
<evidence type="ECO:0000256" key="4">
    <source>
        <dbReference type="ARBA" id="ARBA00022729"/>
    </source>
</evidence>
<dbReference type="AlphaFoldDB" id="A0A5N5KUP5"/>
<dbReference type="Proteomes" id="UP000326939">
    <property type="component" value="Chromosome 11"/>
</dbReference>
<feature type="compositionally biased region" description="Polar residues" evidence="8">
    <location>
        <begin position="56"/>
        <end position="65"/>
    </location>
</feature>
<evidence type="ECO:0000256" key="6">
    <source>
        <dbReference type="ARBA" id="ARBA00023180"/>
    </source>
</evidence>
<keyword evidence="7" id="KW-0379">Hydroxylation</keyword>
<evidence type="ECO:0000256" key="8">
    <source>
        <dbReference type="SAM" id="MobiDB-lite"/>
    </source>
</evidence>
<feature type="signal peptide" evidence="9">
    <location>
        <begin position="1"/>
        <end position="26"/>
    </location>
</feature>
<keyword evidence="4 9" id="KW-0732">Signal</keyword>
<evidence type="ECO:0000256" key="9">
    <source>
        <dbReference type="SAM" id="SignalP"/>
    </source>
</evidence>
<evidence type="ECO:0000256" key="5">
    <source>
        <dbReference type="ARBA" id="ARBA00022782"/>
    </source>
</evidence>
<evidence type="ECO:0000313" key="11">
    <source>
        <dbReference type="Proteomes" id="UP000326939"/>
    </source>
</evidence>
<evidence type="ECO:0000313" key="10">
    <source>
        <dbReference type="EMBL" id="KAB5534092.1"/>
    </source>
</evidence>
<evidence type="ECO:0000256" key="3">
    <source>
        <dbReference type="ARBA" id="ARBA00022525"/>
    </source>
</evidence>
<dbReference type="EMBL" id="VDCV01000011">
    <property type="protein sequence ID" value="KAB5534092.1"/>
    <property type="molecule type" value="Genomic_DNA"/>
</dbReference>
<protein>
    <submittedName>
        <fullName evidence="10">Uncharacterized protein</fullName>
    </submittedName>
</protein>
<keyword evidence="11" id="KW-1185">Reference proteome</keyword>
<evidence type="ECO:0000256" key="2">
    <source>
        <dbReference type="ARBA" id="ARBA00005416"/>
    </source>
</evidence>
<sequence>MADSTVMRVSVLILIILSAEMMNLEAVSYRGVESIPKRIHSSTLLQRLSIHISNRNVTDASSSRLSPGGPNADHH</sequence>
<keyword evidence="3" id="KW-0964">Secreted</keyword>
<organism evidence="10 11">
    <name type="scientific">Salix brachista</name>
    <dbReference type="NCBI Taxonomy" id="2182728"/>
    <lineage>
        <taxon>Eukaryota</taxon>
        <taxon>Viridiplantae</taxon>
        <taxon>Streptophyta</taxon>
        <taxon>Embryophyta</taxon>
        <taxon>Tracheophyta</taxon>
        <taxon>Spermatophyta</taxon>
        <taxon>Magnoliopsida</taxon>
        <taxon>eudicotyledons</taxon>
        <taxon>Gunneridae</taxon>
        <taxon>Pentapetalae</taxon>
        <taxon>rosids</taxon>
        <taxon>fabids</taxon>
        <taxon>Malpighiales</taxon>
        <taxon>Salicaceae</taxon>
        <taxon>Saliceae</taxon>
        <taxon>Salix</taxon>
    </lineage>
</organism>
<comment type="subcellular location">
    <subcellularLocation>
        <location evidence="1">Secreted</location>
        <location evidence="1">Extracellular space</location>
    </subcellularLocation>
</comment>